<dbReference type="SUPFAM" id="SSF56399">
    <property type="entry name" value="ADP-ribosylation"/>
    <property type="match status" value="1"/>
</dbReference>
<keyword evidence="2 6" id="KW-0328">Glycosyltransferase</keyword>
<proteinExistence type="inferred from homology"/>
<reference evidence="7 8" key="1">
    <citation type="journal article" date="2013" name="Curr. Biol.">
        <title>The Genome of the Foraminiferan Reticulomyxa filosa.</title>
        <authorList>
            <person name="Glockner G."/>
            <person name="Hulsmann N."/>
            <person name="Schleicher M."/>
            <person name="Noegel A.A."/>
            <person name="Eichinger L."/>
            <person name="Gallinger C."/>
            <person name="Pawlowski J."/>
            <person name="Sierra R."/>
            <person name="Euteneuer U."/>
            <person name="Pillet L."/>
            <person name="Moustafa A."/>
            <person name="Platzer M."/>
            <person name="Groth M."/>
            <person name="Szafranski K."/>
            <person name="Schliwa M."/>
        </authorList>
    </citation>
    <scope>NUCLEOTIDE SEQUENCE [LARGE SCALE GENOMIC DNA]</scope>
</reference>
<gene>
    <name evidence="7" type="ORF">RFI_36107</name>
</gene>
<name>X6LH94_RETFI</name>
<evidence type="ECO:0000256" key="6">
    <source>
        <dbReference type="RuleBase" id="RU361228"/>
    </source>
</evidence>
<keyword evidence="6" id="KW-0521">NADP</keyword>
<keyword evidence="3 6" id="KW-0808">Transferase</keyword>
<dbReference type="AlphaFoldDB" id="X6LH94"/>
<comment type="caution">
    <text evidence="7">The sequence shown here is derived from an EMBL/GenBank/DDBJ whole genome shotgun (WGS) entry which is preliminary data.</text>
</comment>
<evidence type="ECO:0000256" key="1">
    <source>
        <dbReference type="ARBA" id="ARBA00009558"/>
    </source>
</evidence>
<organism evidence="7 8">
    <name type="scientific">Reticulomyxa filosa</name>
    <dbReference type="NCBI Taxonomy" id="46433"/>
    <lineage>
        <taxon>Eukaryota</taxon>
        <taxon>Sar</taxon>
        <taxon>Rhizaria</taxon>
        <taxon>Retaria</taxon>
        <taxon>Foraminifera</taxon>
        <taxon>Monothalamids</taxon>
        <taxon>Reticulomyxidae</taxon>
        <taxon>Reticulomyxa</taxon>
    </lineage>
</organism>
<evidence type="ECO:0000256" key="4">
    <source>
        <dbReference type="ARBA" id="ARBA00022695"/>
    </source>
</evidence>
<comment type="catalytic activity">
    <reaction evidence="5 6">
        <text>L-arginyl-[protein] + NAD(+) = N(omega)-(ADP-D-ribosyl)-L-arginyl-[protein] + nicotinamide + H(+)</text>
        <dbReference type="Rhea" id="RHEA:19149"/>
        <dbReference type="Rhea" id="RHEA-COMP:10532"/>
        <dbReference type="Rhea" id="RHEA-COMP:15087"/>
        <dbReference type="ChEBI" id="CHEBI:15378"/>
        <dbReference type="ChEBI" id="CHEBI:17154"/>
        <dbReference type="ChEBI" id="CHEBI:29965"/>
        <dbReference type="ChEBI" id="CHEBI:57540"/>
        <dbReference type="ChEBI" id="CHEBI:142554"/>
        <dbReference type="EC" id="2.4.2.31"/>
    </reaction>
</comment>
<dbReference type="EC" id="2.4.2.31" evidence="6"/>
<dbReference type="GO" id="GO:0016779">
    <property type="term" value="F:nucleotidyltransferase activity"/>
    <property type="evidence" value="ECO:0007669"/>
    <property type="project" value="UniProtKB-KW"/>
</dbReference>
<dbReference type="Pfam" id="PF01129">
    <property type="entry name" value="ART"/>
    <property type="match status" value="1"/>
</dbReference>
<keyword evidence="8" id="KW-1185">Reference proteome</keyword>
<dbReference type="Proteomes" id="UP000023152">
    <property type="component" value="Unassembled WGS sequence"/>
</dbReference>
<comment type="similarity">
    <text evidence="1 6">Belongs to the Arg-specific ADP-ribosyltransferase family.</text>
</comment>
<protein>
    <recommendedName>
        <fullName evidence="6">NAD(P)(+)--arginine ADP-ribosyltransferase</fullName>
        <ecNumber evidence="6">2.4.2.31</ecNumber>
    </recommendedName>
    <alternativeName>
        <fullName evidence="6">Mono(ADP-ribosyl)transferase</fullName>
    </alternativeName>
</protein>
<evidence type="ECO:0000256" key="5">
    <source>
        <dbReference type="ARBA" id="ARBA00047597"/>
    </source>
</evidence>
<dbReference type="EMBL" id="ASPP01038569">
    <property type="protein sequence ID" value="ETO01333.1"/>
    <property type="molecule type" value="Genomic_DNA"/>
</dbReference>
<evidence type="ECO:0000313" key="7">
    <source>
        <dbReference type="EMBL" id="ETO01333.1"/>
    </source>
</evidence>
<accession>X6LH94</accession>
<keyword evidence="4" id="KW-0548">Nucleotidyltransferase</keyword>
<keyword evidence="6" id="KW-0520">NAD</keyword>
<dbReference type="InterPro" id="IPR000768">
    <property type="entry name" value="ART"/>
</dbReference>
<evidence type="ECO:0000256" key="2">
    <source>
        <dbReference type="ARBA" id="ARBA00022676"/>
    </source>
</evidence>
<sequence length="690" mass="82734">MKLFKNVCNCVLNRVKEKNESKIMREMCLYILWNILSYPTIVKYRQIDTNSLYQILKRKCYQFNGNVDDLFVNIKSFLEECGFQKESDDNWYYYDIQMLSLWKCYQKWINQQQIVDIPKTVCMLSNGKWKEFEIAFDYEYRRIVLLNEHNSNKKKKLKVKTLQVGNPKKLSLELNVHIQRYNDCSEIQTNCIKYCNLILNYSWHFRTTKYSDRDNLSDCCSEFNSFQIFQKENNLLTHKEPLNPYLITLKQGLQHLKDQLQIISQSRYGEDELVGFECNFDKCEPSIPPKINEDVLLHDIYKHIPHYPNIQAYWKIDTTFIVSFKHTICVKRYEIPKSIKTENISLNQKSIFNPLLFECDIYKLKIIQDTTSLTNSSSNNELKLLLHEIIKNGYLIDLIEYQYTDNEKEERQLHERIKQQINYNEKNANELILNEKILTILNEAKILYHDDIHEQMGYPLQLYHICAILLYCGKSCNIEFSYNQIQFKHFKWKHLDVYLHNAVSILHKHERREEESIDLYCGLKGVRMGNIKEIKEGFFISHVSTSDDIQIARKFRSNQGCILHFHPSMRRANMIPSCDVSWISPFKNEREILFARSFTYSDERMNKEYASWNAKIESEDNYTQMILLTWTQYDRYIGQIMEISALWNQSIDLNLIYILLFYTKGDMHETIQNLYIFEEWRMQPNNKKKI</sequence>
<dbReference type="GO" id="GO:0106274">
    <property type="term" value="F:NAD+-protein-arginine ADP-ribosyltransferase activity"/>
    <property type="evidence" value="ECO:0007669"/>
    <property type="project" value="UniProtKB-EC"/>
</dbReference>
<dbReference type="OrthoDB" id="9990006at2759"/>
<evidence type="ECO:0000256" key="3">
    <source>
        <dbReference type="ARBA" id="ARBA00022679"/>
    </source>
</evidence>
<evidence type="ECO:0000313" key="8">
    <source>
        <dbReference type="Proteomes" id="UP000023152"/>
    </source>
</evidence>